<keyword evidence="2" id="KW-0472">Membrane</keyword>
<evidence type="ECO:0000313" key="4">
    <source>
        <dbReference type="EMBL" id="PAV20159.1"/>
    </source>
</evidence>
<keyword evidence="5" id="KW-1185">Reference proteome</keyword>
<feature type="chain" id="PRO_5013608393" evidence="3">
    <location>
        <begin position="24"/>
        <end position="444"/>
    </location>
</feature>
<feature type="compositionally biased region" description="Low complexity" evidence="1">
    <location>
        <begin position="292"/>
        <end position="309"/>
    </location>
</feature>
<feature type="signal peptide" evidence="3">
    <location>
        <begin position="1"/>
        <end position="23"/>
    </location>
</feature>
<dbReference type="STRING" id="2282107.A0A286UKV7"/>
<feature type="transmembrane region" description="Helical" evidence="2">
    <location>
        <begin position="212"/>
        <end position="234"/>
    </location>
</feature>
<dbReference type="AlphaFoldDB" id="A0A286UKV7"/>
<dbReference type="OrthoDB" id="2758521at2759"/>
<accession>A0A286UKV7</accession>
<dbReference type="Proteomes" id="UP000217199">
    <property type="component" value="Unassembled WGS sequence"/>
</dbReference>
<keyword evidence="2" id="KW-0812">Transmembrane</keyword>
<feature type="region of interest" description="Disordered" evidence="1">
    <location>
        <begin position="421"/>
        <end position="444"/>
    </location>
</feature>
<keyword evidence="3" id="KW-0732">Signal</keyword>
<reference evidence="4 5" key="1">
    <citation type="journal article" date="2017" name="Mol. Ecol.">
        <title>Comparative and population genomic landscape of Phellinus noxius: A hypervariable fungus causing root rot in trees.</title>
        <authorList>
            <person name="Chung C.L."/>
            <person name="Lee T.J."/>
            <person name="Akiba M."/>
            <person name="Lee H.H."/>
            <person name="Kuo T.H."/>
            <person name="Liu D."/>
            <person name="Ke H.M."/>
            <person name="Yokoi T."/>
            <person name="Roa M.B."/>
            <person name="Lu M.J."/>
            <person name="Chang Y.Y."/>
            <person name="Ann P.J."/>
            <person name="Tsai J.N."/>
            <person name="Chen C.Y."/>
            <person name="Tzean S.S."/>
            <person name="Ota Y."/>
            <person name="Hattori T."/>
            <person name="Sahashi N."/>
            <person name="Liou R.F."/>
            <person name="Kikuchi T."/>
            <person name="Tsai I.J."/>
        </authorList>
    </citation>
    <scope>NUCLEOTIDE SEQUENCE [LARGE SCALE GENOMIC DNA]</scope>
    <source>
        <strain evidence="4 5">FFPRI411160</strain>
    </source>
</reference>
<sequence length="444" mass="47746">MKCARAYYRWLLALPYFLSSVRAATNVTVDDEYGDSETGATPTYSPSSGVWNQGNTCTGCLVKPDSSETFDGTWHDTTWAPNDQPHTITINFTGVAVYAYFILANTVTGATTLTNMSFTLDGNVVGHFAHVPTTSTEYIYNYAAYVNKTLSNTEHEFVISTAGTTNVLILFDELIYTTEENTTSTSISTASSATSTSASDQVSETHSNHTGAIVGGVVAAIVVILIITSLIFFLHRRKKKHNKLLIQQEQTATARPFDMIEYRQANNHSESRNVPSEPDERLSFLPAVTVDGSNGATSSSGNSDRPSPSTVTTAAAEAIALSNQFIRNAHSMSNPTTSSTVGNSSNPSQSNLGLTVRNGDSGQNARLQALSEKASLLESIVPSTRDRSQAGSSSGNGVYQRVDSEHVLMDRITTLEAEVARLNGRSGDLNADEPPPDYYTTGRS</sequence>
<name>A0A286UKV7_9AGAM</name>
<evidence type="ECO:0000313" key="5">
    <source>
        <dbReference type="Proteomes" id="UP000217199"/>
    </source>
</evidence>
<protein>
    <submittedName>
        <fullName evidence="4">Uncharacterized protein</fullName>
    </submittedName>
</protein>
<proteinExistence type="predicted"/>
<evidence type="ECO:0000256" key="3">
    <source>
        <dbReference type="SAM" id="SignalP"/>
    </source>
</evidence>
<keyword evidence="2" id="KW-1133">Transmembrane helix</keyword>
<evidence type="ECO:0000256" key="1">
    <source>
        <dbReference type="SAM" id="MobiDB-lite"/>
    </source>
</evidence>
<gene>
    <name evidence="4" type="ORF">PNOK_0509300</name>
</gene>
<feature type="region of interest" description="Disordered" evidence="1">
    <location>
        <begin position="289"/>
        <end position="313"/>
    </location>
</feature>
<dbReference type="Gene3D" id="1.20.5.510">
    <property type="entry name" value="Single helix bin"/>
    <property type="match status" value="1"/>
</dbReference>
<dbReference type="InParanoid" id="A0A286UKV7"/>
<comment type="caution">
    <text evidence="4">The sequence shown here is derived from an EMBL/GenBank/DDBJ whole genome shotgun (WGS) entry which is preliminary data.</text>
</comment>
<evidence type="ECO:0000256" key="2">
    <source>
        <dbReference type="SAM" id="Phobius"/>
    </source>
</evidence>
<organism evidence="4 5">
    <name type="scientific">Pyrrhoderma noxium</name>
    <dbReference type="NCBI Taxonomy" id="2282107"/>
    <lineage>
        <taxon>Eukaryota</taxon>
        <taxon>Fungi</taxon>
        <taxon>Dikarya</taxon>
        <taxon>Basidiomycota</taxon>
        <taxon>Agaricomycotina</taxon>
        <taxon>Agaricomycetes</taxon>
        <taxon>Hymenochaetales</taxon>
        <taxon>Hymenochaetaceae</taxon>
        <taxon>Pyrrhoderma</taxon>
    </lineage>
</organism>
<feature type="region of interest" description="Disordered" evidence="1">
    <location>
        <begin position="330"/>
        <end position="360"/>
    </location>
</feature>
<dbReference type="EMBL" id="NBII01000004">
    <property type="protein sequence ID" value="PAV20159.1"/>
    <property type="molecule type" value="Genomic_DNA"/>
</dbReference>